<gene>
    <name evidence="8" type="ORF">M6D93_19020</name>
</gene>
<dbReference type="InterPro" id="IPR009051">
    <property type="entry name" value="Helical_ferredxn"/>
</dbReference>
<dbReference type="InterPro" id="IPR036197">
    <property type="entry name" value="NarG-like_sf"/>
</dbReference>
<dbReference type="SUPFAM" id="SSF103501">
    <property type="entry name" value="Respiratory nitrate reductase 1 gamma chain"/>
    <property type="match status" value="1"/>
</dbReference>
<dbReference type="Pfam" id="PF13187">
    <property type="entry name" value="Fer4_9"/>
    <property type="match status" value="1"/>
</dbReference>
<evidence type="ECO:0000313" key="9">
    <source>
        <dbReference type="Proteomes" id="UP001056336"/>
    </source>
</evidence>
<accession>A0ABY4QZQ9</accession>
<dbReference type="InterPro" id="IPR017900">
    <property type="entry name" value="4Fe4S_Fe_S_CS"/>
</dbReference>
<keyword evidence="1" id="KW-0004">4Fe-4S</keyword>
<dbReference type="InterPro" id="IPR017896">
    <property type="entry name" value="4Fe4S_Fe-S-bd"/>
</dbReference>
<protein>
    <submittedName>
        <fullName evidence="8">(Fe-S)-binding protein</fullName>
    </submittedName>
</protein>
<keyword evidence="5" id="KW-0411">Iron-sulfur</keyword>
<evidence type="ECO:0000256" key="3">
    <source>
        <dbReference type="ARBA" id="ARBA00023002"/>
    </source>
</evidence>
<evidence type="ECO:0000256" key="1">
    <source>
        <dbReference type="ARBA" id="ARBA00022485"/>
    </source>
</evidence>
<feature type="domain" description="4Fe-4S ferredoxin-type" evidence="7">
    <location>
        <begin position="392"/>
        <end position="424"/>
    </location>
</feature>
<reference evidence="8" key="2">
    <citation type="submission" date="2022-05" db="EMBL/GenBank/DDBJ databases">
        <authorList>
            <person name="Kim J.-S."/>
            <person name="Lee K."/>
            <person name="Suh M."/>
            <person name="Eom M."/>
            <person name="Kim J.-S."/>
            <person name="Kim D.-S."/>
            <person name="Ko S.-H."/>
            <person name="Shin Y."/>
            <person name="Lee J.-S."/>
        </authorList>
    </citation>
    <scope>NUCLEOTIDE SEQUENCE</scope>
    <source>
        <strain evidence="8">N237</strain>
    </source>
</reference>
<dbReference type="Pfam" id="PF02754">
    <property type="entry name" value="CCG"/>
    <property type="match status" value="2"/>
</dbReference>
<evidence type="ECO:0000256" key="6">
    <source>
        <dbReference type="SAM" id="Phobius"/>
    </source>
</evidence>
<dbReference type="PANTHER" id="PTHR43255:SF1">
    <property type="entry name" value="IRON-SULFUR-BINDING OXIDOREDUCTASE FADF-RELATED"/>
    <property type="match status" value="1"/>
</dbReference>
<evidence type="ECO:0000256" key="2">
    <source>
        <dbReference type="ARBA" id="ARBA00022723"/>
    </source>
</evidence>
<dbReference type="InterPro" id="IPR004017">
    <property type="entry name" value="Cys_rich_dom"/>
</dbReference>
<dbReference type="Gene3D" id="1.20.950.20">
    <property type="entry name" value="Transmembrane di-heme cytochromes, Chain C"/>
    <property type="match status" value="1"/>
</dbReference>
<keyword evidence="3" id="KW-0560">Oxidoreductase</keyword>
<dbReference type="InterPro" id="IPR051460">
    <property type="entry name" value="HdrC_iron-sulfur_subunit"/>
</dbReference>
<organism evidence="8 9">
    <name type="scientific">Jatrophihabitans telluris</name>
    <dbReference type="NCBI Taxonomy" id="2038343"/>
    <lineage>
        <taxon>Bacteria</taxon>
        <taxon>Bacillati</taxon>
        <taxon>Actinomycetota</taxon>
        <taxon>Actinomycetes</taxon>
        <taxon>Jatrophihabitantales</taxon>
        <taxon>Jatrophihabitantaceae</taxon>
        <taxon>Jatrophihabitans</taxon>
    </lineage>
</organism>
<dbReference type="EMBL" id="CP097332">
    <property type="protein sequence ID" value="UQX88351.1"/>
    <property type="molecule type" value="Genomic_DNA"/>
</dbReference>
<keyword evidence="2" id="KW-0479">Metal-binding</keyword>
<dbReference type="PANTHER" id="PTHR43255">
    <property type="entry name" value="IRON-SULFUR-BINDING OXIDOREDUCTASE FADF-RELATED-RELATED"/>
    <property type="match status" value="1"/>
</dbReference>
<feature type="domain" description="4Fe-4S ferredoxin-type" evidence="7">
    <location>
        <begin position="287"/>
        <end position="317"/>
    </location>
</feature>
<keyword evidence="6" id="KW-0812">Transmembrane</keyword>
<dbReference type="Proteomes" id="UP001056336">
    <property type="component" value="Chromosome"/>
</dbReference>
<dbReference type="PROSITE" id="PS51379">
    <property type="entry name" value="4FE4S_FER_2"/>
    <property type="match status" value="2"/>
</dbReference>
<feature type="transmembrane region" description="Helical" evidence="6">
    <location>
        <begin position="205"/>
        <end position="227"/>
    </location>
</feature>
<sequence length="738" mass="80692">MALRIILTLILTLATAALAGRRVLWLVKLIRSGKSAPGRGKGAGPRVVNDAEEVLGQKKLLMWSVPGLAHFFTFWGFTILNLTILEAFGALLINRDFHIPLVGTWRALGFVEDFFAIAVLIALAVFAVLRLRNAPERKQRESRFYGSHTGPAWVILGMISLVIVTLLLLRGAQLNAGEFPYGHSKWTFASYLVAKALGSGAYNSGLATFFLLAQLVVVLAFLIIVTYSKHLHIATAPINVYFKRLPKALGPLLPATDETGTPIDFMDVENLSEDTVFGKGKIEDFTWKGYLDFATCTECGRCQSQCPAWNTGKPLSPKLMIMDLRDHMFAKAPYLIGGKALPGEGNSGSVEVGGGAAAGAHGHHGVPESGFGRVTGTNAAQYNRPLVGDAASFGVIDPDVLWSCTTCGACVEQCPVDIEHIDHIVDMRRYQVLVESSFPSEAGTMLRNLENKGNPWGLPDAKREEWINEFDFPVRKVNPGEPLPAEVEYLFWVGCAGALEDRSKKVTKAFAELLNVAGVDFAVLGRNETCTGDSARRLGNEFVFQMLAAENVQTLNSIERSHPLKIVATCPHCFNTIANEYPQIGGNYEVVHHTQLLAKLVAEGRLTPVEPVDKNVTYHDPCYLGRHNKVYTPPRDVLGAIPALKSQEMHRCKDRGFCCGAGGARFWMEEKIGKRINVERTDEALGLDPDLISTACPFCMVMLSDAVTAKKAEGTAKDHVQVLDVAQILQQSLVRPPR</sequence>
<name>A0ABY4QZQ9_9ACTN</name>
<keyword evidence="6" id="KW-0472">Membrane</keyword>
<dbReference type="Gene3D" id="1.10.1060.10">
    <property type="entry name" value="Alpha-helical ferredoxin"/>
    <property type="match status" value="1"/>
</dbReference>
<feature type="transmembrane region" description="Helical" evidence="6">
    <location>
        <begin position="114"/>
        <end position="131"/>
    </location>
</feature>
<evidence type="ECO:0000256" key="5">
    <source>
        <dbReference type="ARBA" id="ARBA00023014"/>
    </source>
</evidence>
<dbReference type="PROSITE" id="PS00198">
    <property type="entry name" value="4FE4S_FER_1"/>
    <property type="match status" value="1"/>
</dbReference>
<keyword evidence="6" id="KW-1133">Transmembrane helix</keyword>
<dbReference type="SUPFAM" id="SSF46548">
    <property type="entry name" value="alpha-helical ferredoxin"/>
    <property type="match status" value="1"/>
</dbReference>
<dbReference type="RefSeq" id="WP_249771762.1">
    <property type="nucleotide sequence ID" value="NZ_CP097332.1"/>
</dbReference>
<evidence type="ECO:0000313" key="8">
    <source>
        <dbReference type="EMBL" id="UQX88351.1"/>
    </source>
</evidence>
<proteinExistence type="predicted"/>
<keyword evidence="4" id="KW-0408">Iron</keyword>
<keyword evidence="9" id="KW-1185">Reference proteome</keyword>
<evidence type="ECO:0000256" key="4">
    <source>
        <dbReference type="ARBA" id="ARBA00023004"/>
    </source>
</evidence>
<evidence type="ECO:0000259" key="7">
    <source>
        <dbReference type="PROSITE" id="PS51379"/>
    </source>
</evidence>
<feature type="transmembrane region" description="Helical" evidence="6">
    <location>
        <begin position="151"/>
        <end position="169"/>
    </location>
</feature>
<feature type="transmembrane region" description="Helical" evidence="6">
    <location>
        <begin position="68"/>
        <end position="93"/>
    </location>
</feature>
<reference evidence="8" key="1">
    <citation type="journal article" date="2018" name="Int. J. Syst. Evol. Microbiol.">
        <title>Jatrophihabitans telluris sp. nov., isolated from sediment soil of lava forest wetlands and the emended description of the genus Jatrophihabitans.</title>
        <authorList>
            <person name="Lee K.C."/>
            <person name="Suh M.K."/>
            <person name="Eom M.K."/>
            <person name="Kim K.K."/>
            <person name="Kim J.S."/>
            <person name="Kim D.S."/>
            <person name="Ko S.H."/>
            <person name="Shin Y.K."/>
            <person name="Lee J.S."/>
        </authorList>
    </citation>
    <scope>NUCLEOTIDE SEQUENCE</scope>
    <source>
        <strain evidence="8">N237</strain>
    </source>
</reference>